<dbReference type="PANTHER" id="PTHR24014:SF4">
    <property type="entry name" value="2-OXOGLUTARATE AND IRON-DEPENDENT OXYGENASE DOMAIN-CONTAINING PROTEIN 2"/>
    <property type="match status" value="1"/>
</dbReference>
<comment type="caution">
    <text evidence="2">The sequence shown here is derived from an EMBL/GenBank/DDBJ whole genome shotgun (WGS) entry which is preliminary data.</text>
</comment>
<name>A0ABN9X312_9DINO</name>
<proteinExistence type="predicted"/>
<dbReference type="PANTHER" id="PTHR24014">
    <property type="entry name" value="2-OXOGLUTARATE AND IRON-DEPENDENT OXYGENASE DOMAIN-CONTAINING PROTEIN 2"/>
    <property type="match status" value="1"/>
</dbReference>
<reference evidence="2" key="1">
    <citation type="submission" date="2023-10" db="EMBL/GenBank/DDBJ databases">
        <authorList>
            <person name="Chen Y."/>
            <person name="Shah S."/>
            <person name="Dougan E. K."/>
            <person name="Thang M."/>
            <person name="Chan C."/>
        </authorList>
    </citation>
    <scope>NUCLEOTIDE SEQUENCE [LARGE SCALE GENOMIC DNA]</scope>
</reference>
<gene>
    <name evidence="2" type="ORF">PCOR1329_LOCUS72890</name>
</gene>
<organism evidence="2 3">
    <name type="scientific">Prorocentrum cordatum</name>
    <dbReference type="NCBI Taxonomy" id="2364126"/>
    <lineage>
        <taxon>Eukaryota</taxon>
        <taxon>Sar</taxon>
        <taxon>Alveolata</taxon>
        <taxon>Dinophyceae</taxon>
        <taxon>Prorocentrales</taxon>
        <taxon>Prorocentraceae</taxon>
        <taxon>Prorocentrum</taxon>
    </lineage>
</organism>
<evidence type="ECO:0000313" key="2">
    <source>
        <dbReference type="EMBL" id="CAK0893623.1"/>
    </source>
</evidence>
<dbReference type="Proteomes" id="UP001189429">
    <property type="component" value="Unassembled WGS sequence"/>
</dbReference>
<evidence type="ECO:0008006" key="4">
    <source>
        <dbReference type="Google" id="ProtNLM"/>
    </source>
</evidence>
<evidence type="ECO:0000313" key="3">
    <source>
        <dbReference type="Proteomes" id="UP001189429"/>
    </source>
</evidence>
<sequence length="293" mass="31758">MAPRRGPLGAPRLAGAAAALGGLWRCWRPGAERGGLLVALLPGPARHAGSHPAVARARCGRAAGSRRCRRRAEAVARGAYVDTMPIDEQYPLEALHEDLFDPRGVEAWVLPEVRSALSRWREEGDPSLIDLEALPGARVEAPGVFSFRLLEEGVCRKLLEEVKHYGKSKFPQVAPNSMNRDGAVLNDIGLRPCFTILLRRYLLGIGARLFGEESHRASTLSGVPLGTDDWGGSKLSIHHTFVVRYTPETDRGLDMHVDDCDVTCWRPPNVGLVDGGAYSGGELTFCGMYGEAG</sequence>
<keyword evidence="1" id="KW-0847">Vitamin C</keyword>
<dbReference type="EMBL" id="CAUYUJ010019775">
    <property type="protein sequence ID" value="CAK0893623.1"/>
    <property type="molecule type" value="Genomic_DNA"/>
</dbReference>
<accession>A0ABN9X312</accession>
<dbReference type="Pfam" id="PF25238">
    <property type="entry name" value="OGFOD2-like"/>
    <property type="match status" value="1"/>
</dbReference>
<evidence type="ECO:0000256" key="1">
    <source>
        <dbReference type="ARBA" id="ARBA00022896"/>
    </source>
</evidence>
<keyword evidence="3" id="KW-1185">Reference proteome</keyword>
<protein>
    <recommendedName>
        <fullName evidence="4">Prolyl 4-hydroxylase alpha subunit domain-containing protein</fullName>
    </recommendedName>
</protein>